<dbReference type="PANTHER" id="PTHR43737:SF1">
    <property type="entry name" value="DUF1501 DOMAIN-CONTAINING PROTEIN"/>
    <property type="match status" value="1"/>
</dbReference>
<keyword evidence="2" id="KW-1185">Reference proteome</keyword>
<proteinExistence type="predicted"/>
<dbReference type="Pfam" id="PF10518">
    <property type="entry name" value="TAT_signal"/>
    <property type="match status" value="1"/>
</dbReference>
<evidence type="ECO:0000313" key="2">
    <source>
        <dbReference type="Proteomes" id="UP000733379"/>
    </source>
</evidence>
<gene>
    <name evidence="1" type="ORF">KO481_17655</name>
</gene>
<evidence type="ECO:0000313" key="1">
    <source>
        <dbReference type="EMBL" id="MBU3063346.1"/>
    </source>
</evidence>
<organism evidence="1 2">
    <name type="scientific">Nocardia albiluteola</name>
    <dbReference type="NCBI Taxonomy" id="2842303"/>
    <lineage>
        <taxon>Bacteria</taxon>
        <taxon>Bacillati</taxon>
        <taxon>Actinomycetota</taxon>
        <taxon>Actinomycetes</taxon>
        <taxon>Mycobacteriales</taxon>
        <taxon>Nocardiaceae</taxon>
        <taxon>Nocardia</taxon>
    </lineage>
</organism>
<sequence length="398" mass="41896">MPQVSRRNFLVGSGVLGALGVLGAASAITWDELQQRASTTPLAAGSGILVLLTMYGGNDGINTVIPYADNAYHDARPELSYRPEEVLHLDAQLGLNPAMKGMAELWGKHNLAIVRGVGYPKPDHSHFRSMDIWQTADPDTPSSTGWIGRWLDVTGTDPLRAVNIGSVLPTLAMGAKHTASALDPSSAPLTTQLKAELAGLSAADPADSTAQGYVCAGYSAEQTVAQRLSSVATAKRAAGPNALAAQLDLVGKCIKAGVPTRVYSVSLGGFDTHADERGTQQDLLGRMDTAVTGFLNDLVGHPRGRDIVLMAYSEFGRRVRANASQGTDHGTAGPVFLAGAPVKGGFYGDEPSLTDLDDGDLKTTVDFRDIYHELLERVVSTDPTPVVGTGRRDLGIIA</sequence>
<comment type="caution">
    <text evidence="1">The sequence shown here is derived from an EMBL/GenBank/DDBJ whole genome shotgun (WGS) entry which is preliminary data.</text>
</comment>
<dbReference type="Pfam" id="PF07394">
    <property type="entry name" value="DUF1501"/>
    <property type="match status" value="1"/>
</dbReference>
<dbReference type="EMBL" id="JAHKNI010000005">
    <property type="protein sequence ID" value="MBU3063346.1"/>
    <property type="molecule type" value="Genomic_DNA"/>
</dbReference>
<reference evidence="1 2" key="1">
    <citation type="submission" date="2021-06" db="EMBL/GenBank/DDBJ databases">
        <title>Actinomycetes sequencing.</title>
        <authorList>
            <person name="Shan Q."/>
        </authorList>
    </citation>
    <scope>NUCLEOTIDE SEQUENCE [LARGE SCALE GENOMIC DNA]</scope>
    <source>
        <strain evidence="1 2">NEAU-G5</strain>
    </source>
</reference>
<dbReference type="InterPro" id="IPR019546">
    <property type="entry name" value="TAT_signal_bac_arc"/>
</dbReference>
<name>A0ABS6B0S6_9NOCA</name>
<dbReference type="PANTHER" id="PTHR43737">
    <property type="entry name" value="BLL7424 PROTEIN"/>
    <property type="match status" value="1"/>
</dbReference>
<accession>A0ABS6B0S6</accession>
<dbReference type="NCBIfam" id="TIGR01409">
    <property type="entry name" value="TAT_signal_seq"/>
    <property type="match status" value="1"/>
</dbReference>
<dbReference type="RefSeq" id="WP_215918240.1">
    <property type="nucleotide sequence ID" value="NZ_JAHKNI010000005.1"/>
</dbReference>
<dbReference type="InterPro" id="IPR006311">
    <property type="entry name" value="TAT_signal"/>
</dbReference>
<dbReference type="PROSITE" id="PS51318">
    <property type="entry name" value="TAT"/>
    <property type="match status" value="1"/>
</dbReference>
<protein>
    <submittedName>
        <fullName evidence="1">DUF1501 domain-containing protein</fullName>
    </submittedName>
</protein>
<dbReference type="InterPro" id="IPR010869">
    <property type="entry name" value="DUF1501"/>
</dbReference>
<dbReference type="Proteomes" id="UP000733379">
    <property type="component" value="Unassembled WGS sequence"/>
</dbReference>